<evidence type="ECO:0000313" key="1">
    <source>
        <dbReference type="EMBL" id="KAF9531520.1"/>
    </source>
</evidence>
<dbReference type="EMBL" id="MU157835">
    <property type="protein sequence ID" value="KAF9531520.1"/>
    <property type="molecule type" value="Genomic_DNA"/>
</dbReference>
<keyword evidence="2" id="KW-1185">Reference proteome</keyword>
<reference evidence="1" key="1">
    <citation type="submission" date="2020-11" db="EMBL/GenBank/DDBJ databases">
        <authorList>
            <consortium name="DOE Joint Genome Institute"/>
            <person name="Ahrendt S."/>
            <person name="Riley R."/>
            <person name="Andreopoulos W."/>
            <person name="Labutti K."/>
            <person name="Pangilinan J."/>
            <person name="Ruiz-Duenas F.J."/>
            <person name="Barrasa J.M."/>
            <person name="Sanchez-Garcia M."/>
            <person name="Camarero S."/>
            <person name="Miyauchi S."/>
            <person name="Serrano A."/>
            <person name="Linde D."/>
            <person name="Babiker R."/>
            <person name="Drula E."/>
            <person name="Ayuso-Fernandez I."/>
            <person name="Pacheco R."/>
            <person name="Padilla G."/>
            <person name="Ferreira P."/>
            <person name="Barriuso J."/>
            <person name="Kellner H."/>
            <person name="Castanera R."/>
            <person name="Alfaro M."/>
            <person name="Ramirez L."/>
            <person name="Pisabarro A.G."/>
            <person name="Kuo A."/>
            <person name="Tritt A."/>
            <person name="Lipzen A."/>
            <person name="He G."/>
            <person name="Yan M."/>
            <person name="Ng V."/>
            <person name="Cullen D."/>
            <person name="Martin F."/>
            <person name="Rosso M.-N."/>
            <person name="Henrissat B."/>
            <person name="Hibbett D."/>
            <person name="Martinez A.T."/>
            <person name="Grigoriev I.V."/>
        </authorList>
    </citation>
    <scope>NUCLEOTIDE SEQUENCE</scope>
    <source>
        <strain evidence="1">CBS 506.95</strain>
    </source>
</reference>
<organism evidence="1 2">
    <name type="scientific">Crepidotus variabilis</name>
    <dbReference type="NCBI Taxonomy" id="179855"/>
    <lineage>
        <taxon>Eukaryota</taxon>
        <taxon>Fungi</taxon>
        <taxon>Dikarya</taxon>
        <taxon>Basidiomycota</taxon>
        <taxon>Agaricomycotina</taxon>
        <taxon>Agaricomycetes</taxon>
        <taxon>Agaricomycetidae</taxon>
        <taxon>Agaricales</taxon>
        <taxon>Agaricineae</taxon>
        <taxon>Crepidotaceae</taxon>
        <taxon>Crepidotus</taxon>
    </lineage>
</organism>
<evidence type="ECO:0000313" key="2">
    <source>
        <dbReference type="Proteomes" id="UP000807306"/>
    </source>
</evidence>
<sequence>MLLFPILVMRNMHDYGGGDIIVVTVNWTSTMLDCAFDHWAAASQSDWCQDVHTRKVQEAFLKEDKSLPCFHMSDQLVRALLLDKEVGYVPRFIDFRVKRPDDNTPSLALLTHPDYQPSPELIKDFPIGCGRTDPECVVFDFKASRALREGDSMVRKDKFLFKTVRCNLTMSVRGRIWFHKQVYSYSMPTVQGGLILWKITSAAGLECA</sequence>
<protein>
    <submittedName>
        <fullName evidence="1">Uncharacterized protein</fullName>
    </submittedName>
</protein>
<dbReference type="OrthoDB" id="432970at2759"/>
<name>A0A9P6EMD7_9AGAR</name>
<dbReference type="Proteomes" id="UP000807306">
    <property type="component" value="Unassembled WGS sequence"/>
</dbReference>
<comment type="caution">
    <text evidence="1">The sequence shown here is derived from an EMBL/GenBank/DDBJ whole genome shotgun (WGS) entry which is preliminary data.</text>
</comment>
<gene>
    <name evidence="1" type="ORF">CPB83DRAFT_849170</name>
</gene>
<accession>A0A9P6EMD7</accession>
<dbReference type="AlphaFoldDB" id="A0A9P6EMD7"/>
<proteinExistence type="predicted"/>